<dbReference type="GeneID" id="5725078"/>
<evidence type="ECO:0000313" key="2">
    <source>
        <dbReference type="Proteomes" id="UP000006906"/>
    </source>
</evidence>
<sequence length="114" mass="12446">MPVASRSSAPQRADTTVSFLEYRDPGLLQLANSLGKPAQSVACAADGALNTRNEFTHPGSVAAMDQEVSEMMELITPPELEDKCPEECMFLTAYEDIKNAFPHRFSQVGGARQR</sequence>
<name>A0A2K3D805_CHLRE</name>
<dbReference type="ExpressionAtlas" id="A0A2K3D805">
    <property type="expression patterns" value="differential"/>
</dbReference>
<protein>
    <submittedName>
        <fullName evidence="1">Uncharacterized protein</fullName>
    </submittedName>
</protein>
<dbReference type="Proteomes" id="UP000006906">
    <property type="component" value="Chromosome 11"/>
</dbReference>
<proteinExistence type="predicted"/>
<reference evidence="1 2" key="1">
    <citation type="journal article" date="2007" name="Science">
        <title>The Chlamydomonas genome reveals the evolution of key animal and plant functions.</title>
        <authorList>
            <person name="Merchant S.S."/>
            <person name="Prochnik S.E."/>
            <person name="Vallon O."/>
            <person name="Harris E.H."/>
            <person name="Karpowicz S.J."/>
            <person name="Witman G.B."/>
            <person name="Terry A."/>
            <person name="Salamov A."/>
            <person name="Fritz-Laylin L.K."/>
            <person name="Marechal-Drouard L."/>
            <person name="Marshall W.F."/>
            <person name="Qu L.H."/>
            <person name="Nelson D.R."/>
            <person name="Sanderfoot A.A."/>
            <person name="Spalding M.H."/>
            <person name="Kapitonov V.V."/>
            <person name="Ren Q."/>
            <person name="Ferris P."/>
            <person name="Lindquist E."/>
            <person name="Shapiro H."/>
            <person name="Lucas S.M."/>
            <person name="Grimwood J."/>
            <person name="Schmutz J."/>
            <person name="Cardol P."/>
            <person name="Cerutti H."/>
            <person name="Chanfreau G."/>
            <person name="Chen C.L."/>
            <person name="Cognat V."/>
            <person name="Croft M.T."/>
            <person name="Dent R."/>
            <person name="Dutcher S."/>
            <person name="Fernandez E."/>
            <person name="Fukuzawa H."/>
            <person name="Gonzalez-Ballester D."/>
            <person name="Gonzalez-Halphen D."/>
            <person name="Hallmann A."/>
            <person name="Hanikenne M."/>
            <person name="Hippler M."/>
            <person name="Inwood W."/>
            <person name="Jabbari K."/>
            <person name="Kalanon M."/>
            <person name="Kuras R."/>
            <person name="Lefebvre P.A."/>
            <person name="Lemaire S.D."/>
            <person name="Lobanov A.V."/>
            <person name="Lohr M."/>
            <person name="Manuell A."/>
            <person name="Meier I."/>
            <person name="Mets L."/>
            <person name="Mittag M."/>
            <person name="Mittelmeier T."/>
            <person name="Moroney J.V."/>
            <person name="Moseley J."/>
            <person name="Napoli C."/>
            <person name="Nedelcu A.M."/>
            <person name="Niyogi K."/>
            <person name="Novoselov S.V."/>
            <person name="Paulsen I.T."/>
            <person name="Pazour G."/>
            <person name="Purton S."/>
            <person name="Ral J.P."/>
            <person name="Riano-Pachon D.M."/>
            <person name="Riekhof W."/>
            <person name="Rymarquis L."/>
            <person name="Schroda M."/>
            <person name="Stern D."/>
            <person name="Umen J."/>
            <person name="Willows R."/>
            <person name="Wilson N."/>
            <person name="Zimmer S.L."/>
            <person name="Allmer J."/>
            <person name="Balk J."/>
            <person name="Bisova K."/>
            <person name="Chen C.J."/>
            <person name="Elias M."/>
            <person name="Gendler K."/>
            <person name="Hauser C."/>
            <person name="Lamb M.R."/>
            <person name="Ledford H."/>
            <person name="Long J.C."/>
            <person name="Minagawa J."/>
            <person name="Page M.D."/>
            <person name="Pan J."/>
            <person name="Pootakham W."/>
            <person name="Roje S."/>
            <person name="Rose A."/>
            <person name="Stahlberg E."/>
            <person name="Terauchi A.M."/>
            <person name="Yang P."/>
            <person name="Ball S."/>
            <person name="Bowler C."/>
            <person name="Dieckmann C.L."/>
            <person name="Gladyshev V.N."/>
            <person name="Green P."/>
            <person name="Jorgensen R."/>
            <person name="Mayfield S."/>
            <person name="Mueller-Roeber B."/>
            <person name="Rajamani S."/>
            <person name="Sayre R.T."/>
            <person name="Brokstein P."/>
            <person name="Dubchak I."/>
            <person name="Goodstein D."/>
            <person name="Hornick L."/>
            <person name="Huang Y.W."/>
            <person name="Jhaveri J."/>
            <person name="Luo Y."/>
            <person name="Martinez D."/>
            <person name="Ngau W.C."/>
            <person name="Otillar B."/>
            <person name="Poliakov A."/>
            <person name="Porter A."/>
            <person name="Szajkowski L."/>
            <person name="Werner G."/>
            <person name="Zhou K."/>
            <person name="Grigoriev I.V."/>
            <person name="Rokhsar D.S."/>
            <person name="Grossman A.R."/>
        </authorList>
    </citation>
    <scope>NUCLEOTIDE SEQUENCE [LARGE SCALE GENOMIC DNA]</scope>
    <source>
        <strain evidence="2">CC-503</strain>
    </source>
</reference>
<gene>
    <name evidence="1" type="ORF">CHLRE_11g467783v5</name>
</gene>
<dbReference type="EMBL" id="CM008972">
    <property type="protein sequence ID" value="PNW76663.1"/>
    <property type="molecule type" value="Genomic_DNA"/>
</dbReference>
<dbReference type="AlphaFoldDB" id="A0A2K3D805"/>
<dbReference type="InParanoid" id="A0A2K3D805"/>
<evidence type="ECO:0000313" key="1">
    <source>
        <dbReference type="EMBL" id="PNW76663.1"/>
    </source>
</evidence>
<dbReference type="PaxDb" id="3055-EDO98548"/>
<dbReference type="RefSeq" id="XP_042919532.1">
    <property type="nucleotide sequence ID" value="XM_043067536.1"/>
</dbReference>
<dbReference type="KEGG" id="cre:CHLRE_11g467783v5"/>
<dbReference type="Gramene" id="PNW76663">
    <property type="protein sequence ID" value="PNW76663"/>
    <property type="gene ID" value="CHLRE_11g467783v5"/>
</dbReference>
<organism evidence="1 2">
    <name type="scientific">Chlamydomonas reinhardtii</name>
    <name type="common">Chlamydomonas smithii</name>
    <dbReference type="NCBI Taxonomy" id="3055"/>
    <lineage>
        <taxon>Eukaryota</taxon>
        <taxon>Viridiplantae</taxon>
        <taxon>Chlorophyta</taxon>
        <taxon>core chlorophytes</taxon>
        <taxon>Chlorophyceae</taxon>
        <taxon>CS clade</taxon>
        <taxon>Chlamydomonadales</taxon>
        <taxon>Chlamydomonadaceae</taxon>
        <taxon>Chlamydomonas</taxon>
    </lineage>
</organism>
<accession>A0A2K3D805</accession>
<keyword evidence="2" id="KW-1185">Reference proteome</keyword>
<dbReference type="OrthoDB" id="10614419at2759"/>